<sequence length="211" mass="24547">MSFAKGFQNGDANLQPDELSFIPQNVKKIRSLFFRNRGVLHFKILKAGQEVLNEIFIVENELETTLFDLQKHLFYTTLDGRVPTLYDICTYLDVRRLNDDNQYPKWDSIVVDFLVVATHKLCCCILEKCLIDVTPVQHKVFADVILEHSNYSRLVNDQFSNYVLQDLIAVDSMDVNYRLYEHIGEYGLATSCVHRFSSNFTEKLLKSCYKN</sequence>
<dbReference type="PANTHER" id="PTHR12537">
    <property type="entry name" value="RNA BINDING PROTEIN PUMILIO-RELATED"/>
    <property type="match status" value="1"/>
</dbReference>
<keyword evidence="4" id="KW-1185">Reference proteome</keyword>
<dbReference type="GO" id="GO:0005737">
    <property type="term" value="C:cytoplasm"/>
    <property type="evidence" value="ECO:0007669"/>
    <property type="project" value="TreeGrafter"/>
</dbReference>
<organism evidence="3 4">
    <name type="scientific">Metschnikowia pulcherrima</name>
    <dbReference type="NCBI Taxonomy" id="27326"/>
    <lineage>
        <taxon>Eukaryota</taxon>
        <taxon>Fungi</taxon>
        <taxon>Dikarya</taxon>
        <taxon>Ascomycota</taxon>
        <taxon>Saccharomycotina</taxon>
        <taxon>Pichiomycetes</taxon>
        <taxon>Metschnikowiaceae</taxon>
        <taxon>Metschnikowia</taxon>
    </lineage>
</organism>
<dbReference type="SUPFAM" id="SSF48371">
    <property type="entry name" value="ARM repeat"/>
    <property type="match status" value="1"/>
</dbReference>
<keyword evidence="1" id="KW-0677">Repeat</keyword>
<protein>
    <submittedName>
        <fullName evidence="3">Uncharacterized protein</fullName>
    </submittedName>
</protein>
<dbReference type="PROSITE" id="PS50302">
    <property type="entry name" value="PUM"/>
    <property type="match status" value="1"/>
</dbReference>
<evidence type="ECO:0000313" key="4">
    <source>
        <dbReference type="Proteomes" id="UP000649328"/>
    </source>
</evidence>
<feature type="repeat" description="Pumilio" evidence="2">
    <location>
        <begin position="143"/>
        <end position="181"/>
    </location>
</feature>
<gene>
    <name evidence="3" type="ORF">HF325_006831</name>
</gene>
<dbReference type="OrthoDB" id="668540at2759"/>
<evidence type="ECO:0000256" key="1">
    <source>
        <dbReference type="ARBA" id="ARBA00022737"/>
    </source>
</evidence>
<dbReference type="EMBL" id="JACBPP010000011">
    <property type="protein sequence ID" value="KAF7998766.1"/>
    <property type="molecule type" value="Genomic_DNA"/>
</dbReference>
<dbReference type="InterPro" id="IPR011989">
    <property type="entry name" value="ARM-like"/>
</dbReference>
<evidence type="ECO:0000313" key="3">
    <source>
        <dbReference type="EMBL" id="KAF7998766.1"/>
    </source>
</evidence>
<name>A0A8H7L6S6_9ASCO</name>
<dbReference type="GO" id="GO:0010608">
    <property type="term" value="P:post-transcriptional regulation of gene expression"/>
    <property type="evidence" value="ECO:0007669"/>
    <property type="project" value="TreeGrafter"/>
</dbReference>
<dbReference type="InterPro" id="IPR016024">
    <property type="entry name" value="ARM-type_fold"/>
</dbReference>
<comment type="caution">
    <text evidence="3">The sequence shown here is derived from an EMBL/GenBank/DDBJ whole genome shotgun (WGS) entry which is preliminary data.</text>
</comment>
<dbReference type="Gene3D" id="1.25.10.10">
    <property type="entry name" value="Leucine-rich Repeat Variant"/>
    <property type="match status" value="1"/>
</dbReference>
<accession>A0A8H7L6S6</accession>
<dbReference type="PANTHER" id="PTHR12537:SF80">
    <property type="entry name" value="SUPPRESSOR PROTEIN MPT5"/>
    <property type="match status" value="1"/>
</dbReference>
<reference evidence="3" key="1">
    <citation type="submission" date="2020-10" db="EMBL/GenBank/DDBJ databases">
        <title>The Whole-Genome Sequence of Metschnikowia persimmonesis, a Novel Endophytic Yeast Species Isolated from Medicinal Plant Diospyros kaki Thumb.</title>
        <authorList>
            <person name="Rahmat E."/>
            <person name="Kang Y."/>
        </authorList>
    </citation>
    <scope>NUCLEOTIDE SEQUENCE</scope>
    <source>
        <strain evidence="3">KIOM G15050</strain>
    </source>
</reference>
<dbReference type="AlphaFoldDB" id="A0A8H7L6S6"/>
<evidence type="ECO:0000256" key="2">
    <source>
        <dbReference type="PROSITE-ProRule" id="PRU00317"/>
    </source>
</evidence>
<dbReference type="GO" id="GO:0003729">
    <property type="term" value="F:mRNA binding"/>
    <property type="evidence" value="ECO:0007669"/>
    <property type="project" value="TreeGrafter"/>
</dbReference>
<dbReference type="InterPro" id="IPR001313">
    <property type="entry name" value="Pumilio_RNA-bd_rpt"/>
</dbReference>
<dbReference type="Proteomes" id="UP000649328">
    <property type="component" value="Unassembled WGS sequence"/>
</dbReference>
<proteinExistence type="predicted"/>